<name>A0A6M0K4J5_9GAMM</name>
<dbReference type="EMBL" id="JAAIJQ010000104">
    <property type="protein sequence ID" value="NEV64682.1"/>
    <property type="molecule type" value="Genomic_DNA"/>
</dbReference>
<keyword evidence="2" id="KW-1185">Reference proteome</keyword>
<comment type="caution">
    <text evidence="1">The sequence shown here is derived from an EMBL/GenBank/DDBJ whole genome shotgun (WGS) entry which is preliminary data.</text>
</comment>
<dbReference type="Proteomes" id="UP000483379">
    <property type="component" value="Unassembled WGS sequence"/>
</dbReference>
<accession>A0A6M0K4J5</accession>
<protein>
    <submittedName>
        <fullName evidence="1">Uncharacterized protein</fullName>
    </submittedName>
</protein>
<organism evidence="1 2">
    <name type="scientific">Thiorhodococcus minor</name>
    <dbReference type="NCBI Taxonomy" id="57489"/>
    <lineage>
        <taxon>Bacteria</taxon>
        <taxon>Pseudomonadati</taxon>
        <taxon>Pseudomonadota</taxon>
        <taxon>Gammaproteobacteria</taxon>
        <taxon>Chromatiales</taxon>
        <taxon>Chromatiaceae</taxon>
        <taxon>Thiorhodococcus</taxon>
    </lineage>
</organism>
<evidence type="ECO:0000313" key="1">
    <source>
        <dbReference type="EMBL" id="NEV64682.1"/>
    </source>
</evidence>
<evidence type="ECO:0000313" key="2">
    <source>
        <dbReference type="Proteomes" id="UP000483379"/>
    </source>
</evidence>
<sequence>MKSEDSRFLDVLYGVCDALCEGRAREFARDNGVTRFKRDEENTFLVDGPFVAISLGVPSVRISLLGMTDKDGKPLVAGQDAIAALSGRLINLDYEAVKRKVFPD</sequence>
<gene>
    <name evidence="1" type="ORF">G3446_22905</name>
</gene>
<reference evidence="1 2" key="1">
    <citation type="submission" date="2020-02" db="EMBL/GenBank/DDBJ databases">
        <title>Genome sequences of Thiorhodococcus mannitoliphagus and Thiorhodococcus minor, purple sulfur photosynthetic bacteria in the gammaproteobacterial family, Chromatiaceae.</title>
        <authorList>
            <person name="Aviles F.A."/>
            <person name="Meyer T.E."/>
            <person name="Kyndt J.A."/>
        </authorList>
    </citation>
    <scope>NUCLEOTIDE SEQUENCE [LARGE SCALE GENOMIC DNA]</scope>
    <source>
        <strain evidence="1 2">DSM 11518</strain>
    </source>
</reference>
<proteinExistence type="predicted"/>
<dbReference type="RefSeq" id="WP_164455659.1">
    <property type="nucleotide sequence ID" value="NZ_JAAIJQ010000104.1"/>
</dbReference>
<dbReference type="AlphaFoldDB" id="A0A6M0K4J5"/>